<dbReference type="Gene3D" id="1.10.340.30">
    <property type="entry name" value="Hypothetical protein, domain 2"/>
    <property type="match status" value="1"/>
</dbReference>
<organism evidence="6 7">
    <name type="scientific">Chitinophaga parva</name>
    <dbReference type="NCBI Taxonomy" id="2169414"/>
    <lineage>
        <taxon>Bacteria</taxon>
        <taxon>Pseudomonadati</taxon>
        <taxon>Bacteroidota</taxon>
        <taxon>Chitinophagia</taxon>
        <taxon>Chitinophagales</taxon>
        <taxon>Chitinophagaceae</taxon>
        <taxon>Chitinophaga</taxon>
    </lineage>
</organism>
<dbReference type="CDD" id="cd00056">
    <property type="entry name" value="ENDO3c"/>
    <property type="match status" value="1"/>
</dbReference>
<dbReference type="EC" id="3.2.2.21" evidence="2"/>
<protein>
    <recommendedName>
        <fullName evidence="2">DNA-3-methyladenine glycosylase II</fullName>
        <ecNumber evidence="2">3.2.2.21</ecNumber>
    </recommendedName>
</protein>
<dbReference type="Gene3D" id="3.30.310.20">
    <property type="entry name" value="DNA-3-methyladenine glycosylase AlkA, N-terminal domain"/>
    <property type="match status" value="1"/>
</dbReference>
<gene>
    <name evidence="6" type="ORF">DCC81_14415</name>
</gene>
<dbReference type="GO" id="GO:0043916">
    <property type="term" value="F:DNA-7-methylguanine glycosylase activity"/>
    <property type="evidence" value="ECO:0007669"/>
    <property type="project" value="TreeGrafter"/>
</dbReference>
<evidence type="ECO:0000259" key="5">
    <source>
        <dbReference type="SMART" id="SM00478"/>
    </source>
</evidence>
<dbReference type="GO" id="GO:0005737">
    <property type="term" value="C:cytoplasm"/>
    <property type="evidence" value="ECO:0007669"/>
    <property type="project" value="TreeGrafter"/>
</dbReference>
<dbReference type="GO" id="GO:0032993">
    <property type="term" value="C:protein-DNA complex"/>
    <property type="evidence" value="ECO:0007669"/>
    <property type="project" value="TreeGrafter"/>
</dbReference>
<evidence type="ECO:0000256" key="3">
    <source>
        <dbReference type="ARBA" id="ARBA00022763"/>
    </source>
</evidence>
<comment type="catalytic activity">
    <reaction evidence="1">
        <text>Hydrolysis of alkylated DNA, releasing 3-methyladenine, 3-methylguanine, 7-methylguanine and 7-methyladenine.</text>
        <dbReference type="EC" id="3.2.2.21"/>
    </reaction>
</comment>
<evidence type="ECO:0000256" key="4">
    <source>
        <dbReference type="ARBA" id="ARBA00023204"/>
    </source>
</evidence>
<dbReference type="RefSeq" id="WP_108687317.1">
    <property type="nucleotide sequence ID" value="NZ_QCYK01000002.1"/>
</dbReference>
<evidence type="ECO:0000256" key="1">
    <source>
        <dbReference type="ARBA" id="ARBA00000086"/>
    </source>
</evidence>
<evidence type="ECO:0000256" key="2">
    <source>
        <dbReference type="ARBA" id="ARBA00012000"/>
    </source>
</evidence>
<accession>A0A2T7BGS0</accession>
<dbReference type="EMBL" id="QCYK01000002">
    <property type="protein sequence ID" value="PUZ25477.1"/>
    <property type="molecule type" value="Genomic_DNA"/>
</dbReference>
<dbReference type="InterPro" id="IPR037046">
    <property type="entry name" value="AlkA_N_sf"/>
</dbReference>
<dbReference type="GO" id="GO:0008725">
    <property type="term" value="F:DNA-3-methyladenine glycosylase activity"/>
    <property type="evidence" value="ECO:0007669"/>
    <property type="project" value="TreeGrafter"/>
</dbReference>
<dbReference type="AlphaFoldDB" id="A0A2T7BGS0"/>
<dbReference type="GO" id="GO:0032131">
    <property type="term" value="F:alkylated DNA binding"/>
    <property type="evidence" value="ECO:0007669"/>
    <property type="project" value="TreeGrafter"/>
</dbReference>
<comment type="caution">
    <text evidence="6">The sequence shown here is derived from an EMBL/GenBank/DDBJ whole genome shotgun (WGS) entry which is preliminary data.</text>
</comment>
<feature type="domain" description="HhH-GPD" evidence="5">
    <location>
        <begin position="140"/>
        <end position="305"/>
    </location>
</feature>
<dbReference type="SUPFAM" id="SSF48150">
    <property type="entry name" value="DNA-glycosylase"/>
    <property type="match status" value="1"/>
</dbReference>
<dbReference type="GO" id="GO:0006285">
    <property type="term" value="P:base-excision repair, AP site formation"/>
    <property type="evidence" value="ECO:0007669"/>
    <property type="project" value="TreeGrafter"/>
</dbReference>
<dbReference type="InterPro" id="IPR003265">
    <property type="entry name" value="HhH-GPD_domain"/>
</dbReference>
<dbReference type="PANTHER" id="PTHR43003">
    <property type="entry name" value="DNA-3-METHYLADENINE GLYCOSYLASE"/>
    <property type="match status" value="1"/>
</dbReference>
<evidence type="ECO:0000313" key="6">
    <source>
        <dbReference type="EMBL" id="PUZ25477.1"/>
    </source>
</evidence>
<name>A0A2T7BGS0_9BACT</name>
<dbReference type="OrthoDB" id="9785929at2"/>
<dbReference type="Proteomes" id="UP000244450">
    <property type="component" value="Unassembled WGS sequence"/>
</dbReference>
<reference evidence="6 7" key="1">
    <citation type="submission" date="2018-04" db="EMBL/GenBank/DDBJ databases">
        <title>Chitinophaga fuyangensis sp. nov., isolated from soil in a chemical factory.</title>
        <authorList>
            <person name="Chen K."/>
        </authorList>
    </citation>
    <scope>NUCLEOTIDE SEQUENCE [LARGE SCALE GENOMIC DNA]</scope>
    <source>
        <strain evidence="6 7">LY-1</strain>
    </source>
</reference>
<dbReference type="PANTHER" id="PTHR43003:SF12">
    <property type="entry name" value="DNA-3-METHYLADENINE GLYCOSYLASE"/>
    <property type="match status" value="1"/>
</dbReference>
<dbReference type="Pfam" id="PF00730">
    <property type="entry name" value="HhH-GPD"/>
    <property type="match status" value="1"/>
</dbReference>
<dbReference type="SMART" id="SM00478">
    <property type="entry name" value="ENDO3c"/>
    <property type="match status" value="1"/>
</dbReference>
<sequence length="307" mass="34738">MRIPIAHPSHFNFPEILRFLSRSTRECLHYVEDGHLFKMIAVQEVPLLMDIRYKEGAAYLDVDVIKPDPVPMEWAAPALAAAAAPVQALLTRWLHLDADLRPFYTFAATDPVLAPLVRDYHGLRLVGVPDLFESITWTVMGQQINLAFAYTTRKRFIETLGYSVEHGGRTHYLYPKPAVVAAAQPELLREMQFSRGKITYMQNLAQQIVQGQFSAALVDDAPDFETAKAALVALKGIGNWSANYVLMKYARYPQSLPLEDAGLHQALRRYHHLPGKPALDEVKRLTAHWGPHAAYATFYCWHSLFEV</sequence>
<evidence type="ECO:0000313" key="7">
    <source>
        <dbReference type="Proteomes" id="UP000244450"/>
    </source>
</evidence>
<proteinExistence type="predicted"/>
<dbReference type="InterPro" id="IPR011257">
    <property type="entry name" value="DNA_glycosylase"/>
</dbReference>
<keyword evidence="4" id="KW-0234">DNA repair</keyword>
<dbReference type="GO" id="GO:0006307">
    <property type="term" value="P:DNA alkylation repair"/>
    <property type="evidence" value="ECO:0007669"/>
    <property type="project" value="TreeGrafter"/>
</dbReference>
<dbReference type="InterPro" id="IPR051912">
    <property type="entry name" value="Alkylbase_DNA_Glycosylase/TA"/>
</dbReference>
<keyword evidence="7" id="KW-1185">Reference proteome</keyword>
<keyword evidence="3" id="KW-0227">DNA damage</keyword>